<proteinExistence type="inferred from homology"/>
<dbReference type="Pfam" id="PF00795">
    <property type="entry name" value="CN_hydrolase"/>
    <property type="match status" value="1"/>
</dbReference>
<gene>
    <name evidence="7" type="ORF">ACJMK2_008392</name>
</gene>
<evidence type="ECO:0000313" key="8">
    <source>
        <dbReference type="Proteomes" id="UP001634394"/>
    </source>
</evidence>
<evidence type="ECO:0000259" key="6">
    <source>
        <dbReference type="PROSITE" id="PS50263"/>
    </source>
</evidence>
<keyword evidence="2 5" id="KW-0732">Signal</keyword>
<dbReference type="PANTHER" id="PTHR10609:SF27">
    <property type="entry name" value="CN HYDROLASE DOMAIN-CONTAINING PROTEIN-RELATED"/>
    <property type="match status" value="1"/>
</dbReference>
<feature type="signal peptide" evidence="5">
    <location>
        <begin position="1"/>
        <end position="21"/>
    </location>
</feature>
<evidence type="ECO:0000256" key="2">
    <source>
        <dbReference type="ARBA" id="ARBA00022729"/>
    </source>
</evidence>
<feature type="domain" description="CN hydrolase" evidence="6">
    <location>
        <begin position="29"/>
        <end position="306"/>
    </location>
</feature>
<dbReference type="EMBL" id="JBJQND010000011">
    <property type="protein sequence ID" value="KAL3862426.1"/>
    <property type="molecule type" value="Genomic_DNA"/>
</dbReference>
<accession>A0ABD3VM97</accession>
<protein>
    <recommendedName>
        <fullName evidence="6">CN hydrolase domain-containing protein</fullName>
    </recommendedName>
</protein>
<dbReference type="Gene3D" id="3.60.110.10">
    <property type="entry name" value="Carbon-nitrogen hydrolase"/>
    <property type="match status" value="1"/>
</dbReference>
<evidence type="ECO:0000256" key="5">
    <source>
        <dbReference type="SAM" id="SignalP"/>
    </source>
</evidence>
<dbReference type="AlphaFoldDB" id="A0ABD3VM97"/>
<reference evidence="7 8" key="1">
    <citation type="submission" date="2024-11" db="EMBL/GenBank/DDBJ databases">
        <title>Chromosome-level genome assembly of the freshwater bivalve Anodonta woodiana.</title>
        <authorList>
            <person name="Chen X."/>
        </authorList>
    </citation>
    <scope>NUCLEOTIDE SEQUENCE [LARGE SCALE GENOMIC DNA]</scope>
    <source>
        <strain evidence="7">MN2024</strain>
        <tissue evidence="7">Gills</tissue>
    </source>
</reference>
<comment type="caution">
    <text evidence="7">The sequence shown here is derived from an EMBL/GenBank/DDBJ whole genome shotgun (WGS) entry which is preliminary data.</text>
</comment>
<evidence type="ECO:0000256" key="3">
    <source>
        <dbReference type="ARBA" id="ARBA00022801"/>
    </source>
</evidence>
<feature type="chain" id="PRO_5044774460" description="CN hydrolase domain-containing protein" evidence="5">
    <location>
        <begin position="22"/>
        <end position="520"/>
    </location>
</feature>
<dbReference type="InterPro" id="IPR043957">
    <property type="entry name" value="Vanin_C"/>
</dbReference>
<dbReference type="InterPro" id="IPR003010">
    <property type="entry name" value="C-N_Hydrolase"/>
</dbReference>
<dbReference type="InterPro" id="IPR040154">
    <property type="entry name" value="Biotinidase/VNN"/>
</dbReference>
<sequence length="520" mass="59197">MMAESNIGLFILLIHFPVTLSKTFRGAVYEHAVILPEERVTKVSRDVALRTMMQNLMVYQSQANIARQKNVDLLVFPEDGLYGMGFTRAAIEPYLEYIPDYETDPWNPCENPVKYPSTEVQFFLSCLAKNNSLYIVANVGDKQLCNKSDDPKCPVDGHYQYNTNVVYDKTGKLVAKYHKVNLFYEFQFDNPVNETLVTFDTPFGKFGTFTCFDILFHDPAMRLIEEKGIRNIVFPTAWMDALPLLAAVQFHSAFAAGMKINFLTANIHRPRSKFQGSGIYTPLGALDFYYNDLTDNGKLLIKDIDILPEGQTKHARNISSKENDQYSESMIHTRSDYKKVHQFKALVFGDLFNFESLLNDSGIITVCHNRLCCHLEYESNGAMNDDLFAFGAFDGLHTFEGRYYIQVCALLKCKHNTHHSCGGPTKASRTVFQNIHIAGNFETNYIFPEILLTNQEKLELPPIGKWRYNESGLDMTGLDYPLLSASLFSRVYSRDNSSLRCISNTALLISIICLLILYLH</sequence>
<dbReference type="Pfam" id="PF19018">
    <property type="entry name" value="Vanin_C"/>
    <property type="match status" value="1"/>
</dbReference>
<dbReference type="GO" id="GO:0016811">
    <property type="term" value="F:hydrolase activity, acting on carbon-nitrogen (but not peptide) bonds, in linear amides"/>
    <property type="evidence" value="ECO:0007669"/>
    <property type="project" value="UniProtKB-ARBA"/>
</dbReference>
<dbReference type="PANTHER" id="PTHR10609">
    <property type="entry name" value="BIOTINIDASE-RELATED"/>
    <property type="match status" value="1"/>
</dbReference>
<dbReference type="InterPro" id="IPR012101">
    <property type="entry name" value="Biotinidase-like_euk"/>
</dbReference>
<dbReference type="CDD" id="cd07567">
    <property type="entry name" value="biotinidase_like"/>
    <property type="match status" value="1"/>
</dbReference>
<name>A0ABD3VM97_SINWO</name>
<keyword evidence="8" id="KW-1185">Reference proteome</keyword>
<dbReference type="SUPFAM" id="SSF56317">
    <property type="entry name" value="Carbon-nitrogen hydrolase"/>
    <property type="match status" value="1"/>
</dbReference>
<evidence type="ECO:0000256" key="1">
    <source>
        <dbReference type="ARBA" id="ARBA00008225"/>
    </source>
</evidence>
<dbReference type="PROSITE" id="PS50263">
    <property type="entry name" value="CN_HYDROLASE"/>
    <property type="match status" value="1"/>
</dbReference>
<keyword evidence="3" id="KW-0378">Hydrolase</keyword>
<keyword evidence="4" id="KW-0325">Glycoprotein</keyword>
<evidence type="ECO:0000256" key="4">
    <source>
        <dbReference type="ARBA" id="ARBA00023180"/>
    </source>
</evidence>
<organism evidence="7 8">
    <name type="scientific">Sinanodonta woodiana</name>
    <name type="common">Chinese pond mussel</name>
    <name type="synonym">Anodonta woodiana</name>
    <dbReference type="NCBI Taxonomy" id="1069815"/>
    <lineage>
        <taxon>Eukaryota</taxon>
        <taxon>Metazoa</taxon>
        <taxon>Spiralia</taxon>
        <taxon>Lophotrochozoa</taxon>
        <taxon>Mollusca</taxon>
        <taxon>Bivalvia</taxon>
        <taxon>Autobranchia</taxon>
        <taxon>Heteroconchia</taxon>
        <taxon>Palaeoheterodonta</taxon>
        <taxon>Unionida</taxon>
        <taxon>Unionoidea</taxon>
        <taxon>Unionidae</taxon>
        <taxon>Unioninae</taxon>
        <taxon>Sinanodonta</taxon>
    </lineage>
</organism>
<dbReference type="InterPro" id="IPR036526">
    <property type="entry name" value="C-N_Hydrolase_sf"/>
</dbReference>
<dbReference type="Proteomes" id="UP001634394">
    <property type="component" value="Unassembled WGS sequence"/>
</dbReference>
<evidence type="ECO:0000313" key="7">
    <source>
        <dbReference type="EMBL" id="KAL3862426.1"/>
    </source>
</evidence>
<dbReference type="FunFam" id="3.60.110.10:FF:000001">
    <property type="entry name" value="biotinidase isoform X1"/>
    <property type="match status" value="1"/>
</dbReference>
<comment type="similarity">
    <text evidence="1">Belongs to the carbon-nitrogen hydrolase superfamily. BTD/VNN family.</text>
</comment>